<reference evidence="2" key="1">
    <citation type="submission" date="2020-11" db="EMBL/GenBank/DDBJ databases">
        <title>Sequencing the genomes of 1000 actinobacteria strains.</title>
        <authorList>
            <person name="Klenk H.-P."/>
        </authorList>
    </citation>
    <scope>NUCLEOTIDE SEQUENCE</scope>
    <source>
        <strain evidence="2">DSM 45356</strain>
    </source>
</reference>
<dbReference type="RefSeq" id="WP_197005779.1">
    <property type="nucleotide sequence ID" value="NZ_BONS01000011.1"/>
</dbReference>
<feature type="coiled-coil region" evidence="1">
    <location>
        <begin position="76"/>
        <end position="103"/>
    </location>
</feature>
<keyword evidence="1" id="KW-0175">Coiled coil</keyword>
<dbReference type="AlphaFoldDB" id="A0A8J7GLF2"/>
<sequence length="181" mass="19931">MAALHFVTVGVALTTLAATPIVIAWLVVRADDLAGYAGDVMDRLPGQDPTPRHPPIEETAAELRRIAEALRAPVSVAAEIAELEQSERESVELERLARQLELDSEDVEIAAPSEDTLHRAALWRAELRREALWISYDEQLREACRALGVPQQLDSVVGVELELERLRVTDELAQAGLTLLV</sequence>
<dbReference type="Proteomes" id="UP000622552">
    <property type="component" value="Unassembled WGS sequence"/>
</dbReference>
<accession>A0A8J7GLF2</accession>
<protein>
    <submittedName>
        <fullName evidence="2">Uncharacterized protein</fullName>
    </submittedName>
</protein>
<gene>
    <name evidence="2" type="ORF">IW245_005281</name>
</gene>
<evidence type="ECO:0000313" key="2">
    <source>
        <dbReference type="EMBL" id="MBG6139087.1"/>
    </source>
</evidence>
<evidence type="ECO:0000256" key="1">
    <source>
        <dbReference type="SAM" id="Coils"/>
    </source>
</evidence>
<evidence type="ECO:0000313" key="3">
    <source>
        <dbReference type="Proteomes" id="UP000622552"/>
    </source>
</evidence>
<organism evidence="2 3">
    <name type="scientific">Longispora fulva</name>
    <dbReference type="NCBI Taxonomy" id="619741"/>
    <lineage>
        <taxon>Bacteria</taxon>
        <taxon>Bacillati</taxon>
        <taxon>Actinomycetota</taxon>
        <taxon>Actinomycetes</taxon>
        <taxon>Micromonosporales</taxon>
        <taxon>Micromonosporaceae</taxon>
        <taxon>Longispora</taxon>
    </lineage>
</organism>
<name>A0A8J7GLF2_9ACTN</name>
<comment type="caution">
    <text evidence="2">The sequence shown here is derived from an EMBL/GenBank/DDBJ whole genome shotgun (WGS) entry which is preliminary data.</text>
</comment>
<proteinExistence type="predicted"/>
<dbReference type="EMBL" id="JADOUF010000001">
    <property type="protein sequence ID" value="MBG6139087.1"/>
    <property type="molecule type" value="Genomic_DNA"/>
</dbReference>
<keyword evidence="3" id="KW-1185">Reference proteome</keyword>